<organism evidence="3 4">
    <name type="scientific">Aspergillus violaceofuscus (strain CBS 115571)</name>
    <dbReference type="NCBI Taxonomy" id="1450538"/>
    <lineage>
        <taxon>Eukaryota</taxon>
        <taxon>Fungi</taxon>
        <taxon>Dikarya</taxon>
        <taxon>Ascomycota</taxon>
        <taxon>Pezizomycotina</taxon>
        <taxon>Eurotiomycetes</taxon>
        <taxon>Eurotiomycetidae</taxon>
        <taxon>Eurotiales</taxon>
        <taxon>Aspergillaceae</taxon>
        <taxon>Aspergillus</taxon>
    </lineage>
</organism>
<dbReference type="STRING" id="1450538.A0A2V5H9Z0"/>
<gene>
    <name evidence="2" type="ORF">BO99DRAFT_432936</name>
    <name evidence="3" type="ORF">BO99DRAFT_433019</name>
</gene>
<dbReference type="EMBL" id="KZ825138">
    <property type="protein sequence ID" value="PYI19072.1"/>
    <property type="molecule type" value="Genomic_DNA"/>
</dbReference>
<accession>A0A2V5H9Z0</accession>
<dbReference type="Proteomes" id="UP000249829">
    <property type="component" value="Unassembled WGS sequence"/>
</dbReference>
<proteinExistence type="predicted"/>
<name>A0A2V5H9Z0_ASPV1</name>
<protein>
    <submittedName>
        <fullName evidence="3">Uncharacterized protein</fullName>
    </submittedName>
</protein>
<evidence type="ECO:0000256" key="1">
    <source>
        <dbReference type="SAM" id="MobiDB-lite"/>
    </source>
</evidence>
<evidence type="ECO:0000313" key="4">
    <source>
        <dbReference type="Proteomes" id="UP000249829"/>
    </source>
</evidence>
<feature type="compositionally biased region" description="Polar residues" evidence="1">
    <location>
        <begin position="37"/>
        <end position="54"/>
    </location>
</feature>
<feature type="compositionally biased region" description="Polar residues" evidence="1">
    <location>
        <begin position="16"/>
        <end position="26"/>
    </location>
</feature>
<reference evidence="3 4" key="1">
    <citation type="submission" date="2018-02" db="EMBL/GenBank/DDBJ databases">
        <title>The genomes of Aspergillus section Nigri reveals drivers in fungal speciation.</title>
        <authorList>
            <consortium name="DOE Joint Genome Institute"/>
            <person name="Vesth T.C."/>
            <person name="Nybo J."/>
            <person name="Theobald S."/>
            <person name="Brandl J."/>
            <person name="Frisvad J.C."/>
            <person name="Nielsen K.F."/>
            <person name="Lyhne E.K."/>
            <person name="Kogle M.E."/>
            <person name="Kuo A."/>
            <person name="Riley R."/>
            <person name="Clum A."/>
            <person name="Nolan M."/>
            <person name="Lipzen A."/>
            <person name="Salamov A."/>
            <person name="Henrissat B."/>
            <person name="Wiebenga A."/>
            <person name="De vries R.P."/>
            <person name="Grigoriev I.V."/>
            <person name="Mortensen U.H."/>
            <person name="Andersen M.R."/>
            <person name="Baker S.E."/>
        </authorList>
    </citation>
    <scope>NUCLEOTIDE SEQUENCE [LARGE SCALE GENOMIC DNA]</scope>
    <source>
        <strain evidence="3 4">CBS 115571</strain>
    </source>
</reference>
<sequence length="627" mass="70562">MADFLCRHDDPGFSFSRPQTSDQQPSGHVLATRRYATHTTSEPPVQSNQSNQRIDSSNVDITRHPGLIANFDKFAVHGHLPNGTITTLPRLHPMEVPLLDEPTAAWAPVDTPGPPPSATSAIYKIMMHCGGQDSSRLCLVGKNIHFMKARLLDGLVPLSEAQWQEQDSTTPPTWSAPASISAPCWARCSGLAEFPAILDLRALWAEYVPAVYEVMTRTAHAWVLAHLTRLKQRMLDEDLFDTGAVGQTDIEARVAKFYVRWRLLADITFQADAGFWMPLNGYKGYRVPTEIVAGLHHPQINEFAEVYPRRRSEVLTAQVQAVPELQTLSTGENSEENKISSALLRLRRFMSAVTVAEDQVRLELRGSLSPPLTELPPAPWIERALRVCTEAMSGLPEDAEAQTIGFAVYRAAYHNISDEEWEVVKAKVEEQVAAWGVGEPGAEEEKPLLKLRWFDCRELGIDPKDTEAVRSHFRILRTQHPLLNQSSFLMLDPWSASSYIRTDQDRLLRDFRPHLLAVDAEFAPSLIPEAVSPGYTGQMRILGNLVWSELYAMSMMQSAQLWDLWPLAAEHPQKVYTGAVVPSQIQEWREQNRLKDSMIDSFEKFLHKKDPKAAQAVREMKEGKYGF</sequence>
<dbReference type="AlphaFoldDB" id="A0A2V5H9Z0"/>
<feature type="region of interest" description="Disordered" evidence="1">
    <location>
        <begin position="9"/>
        <end position="54"/>
    </location>
</feature>
<dbReference type="EMBL" id="KZ825138">
    <property type="protein sequence ID" value="PYI18985.1"/>
    <property type="molecule type" value="Genomic_DNA"/>
</dbReference>
<dbReference type="OMA" id="WSELYPM"/>
<keyword evidence="4" id="KW-1185">Reference proteome</keyword>
<evidence type="ECO:0000313" key="3">
    <source>
        <dbReference type="EMBL" id="PYI19072.1"/>
    </source>
</evidence>
<evidence type="ECO:0000313" key="2">
    <source>
        <dbReference type="EMBL" id="PYI18985.1"/>
    </source>
</evidence>